<dbReference type="SUPFAM" id="SSF55048">
    <property type="entry name" value="Probable ACP-binding domain of malonyl-CoA ACP transacylase"/>
    <property type="match status" value="1"/>
</dbReference>
<feature type="domain" description="Malonyl-CoA:ACP transacylase (MAT)" evidence="1">
    <location>
        <begin position="7"/>
        <end position="307"/>
    </location>
</feature>
<accession>A0A5R9J5S5</accession>
<dbReference type="RefSeq" id="WP_138327631.1">
    <property type="nucleotide sequence ID" value="NZ_VCDI01000009.1"/>
</dbReference>
<dbReference type="Gene3D" id="3.40.366.10">
    <property type="entry name" value="Malonyl-Coenzyme A Acyl Carrier Protein, domain 2"/>
    <property type="match status" value="1"/>
</dbReference>
<dbReference type="PANTHER" id="PTHR42681">
    <property type="entry name" value="MALONYL-COA-ACYL CARRIER PROTEIN TRANSACYLASE, MITOCHONDRIAL"/>
    <property type="match status" value="1"/>
</dbReference>
<gene>
    <name evidence="2" type="ORF">FE263_19070</name>
</gene>
<dbReference type="EMBL" id="VCDI01000009">
    <property type="protein sequence ID" value="TLU70961.1"/>
    <property type="molecule type" value="Genomic_DNA"/>
</dbReference>
<dbReference type="Pfam" id="PF00698">
    <property type="entry name" value="Acyl_transf_1"/>
    <property type="match status" value="1"/>
</dbReference>
<dbReference type="GO" id="GO:0006633">
    <property type="term" value="P:fatty acid biosynthetic process"/>
    <property type="evidence" value="ECO:0007669"/>
    <property type="project" value="TreeGrafter"/>
</dbReference>
<dbReference type="GO" id="GO:0005829">
    <property type="term" value="C:cytosol"/>
    <property type="evidence" value="ECO:0007669"/>
    <property type="project" value="TreeGrafter"/>
</dbReference>
<dbReference type="InterPro" id="IPR050858">
    <property type="entry name" value="Mal-CoA-ACP_Trans/PKS_FabD"/>
</dbReference>
<dbReference type="InterPro" id="IPR016036">
    <property type="entry name" value="Malonyl_transacylase_ACP-bd"/>
</dbReference>
<organism evidence="2 3">
    <name type="scientific">Lichenicoccus roseus</name>
    <dbReference type="NCBI Taxonomy" id="2683649"/>
    <lineage>
        <taxon>Bacteria</taxon>
        <taxon>Pseudomonadati</taxon>
        <taxon>Pseudomonadota</taxon>
        <taxon>Alphaproteobacteria</taxon>
        <taxon>Acetobacterales</taxon>
        <taxon>Acetobacteraceae</taxon>
        <taxon>Lichenicoccus</taxon>
    </lineage>
</organism>
<keyword evidence="3" id="KW-1185">Reference proteome</keyword>
<dbReference type="AlphaFoldDB" id="A0A5R9J5S5"/>
<proteinExistence type="predicted"/>
<evidence type="ECO:0000313" key="2">
    <source>
        <dbReference type="EMBL" id="TLU70961.1"/>
    </source>
</evidence>
<name>A0A5R9J5S5_9PROT</name>
<dbReference type="OrthoDB" id="9808564at2"/>
<keyword evidence="2" id="KW-0012">Acyltransferase</keyword>
<evidence type="ECO:0000313" key="3">
    <source>
        <dbReference type="Proteomes" id="UP000305654"/>
    </source>
</evidence>
<dbReference type="Gene3D" id="3.30.70.250">
    <property type="entry name" value="Malonyl-CoA ACP transacylase, ACP-binding"/>
    <property type="match status" value="1"/>
</dbReference>
<dbReference type="PANTHER" id="PTHR42681:SF6">
    <property type="entry name" value="BLL0263 PROTEIN"/>
    <property type="match status" value="1"/>
</dbReference>
<dbReference type="SUPFAM" id="SSF52151">
    <property type="entry name" value="FabD/lysophospholipase-like"/>
    <property type="match status" value="1"/>
</dbReference>
<keyword evidence="2" id="KW-0808">Transferase</keyword>
<evidence type="ECO:0000259" key="1">
    <source>
        <dbReference type="SMART" id="SM00827"/>
    </source>
</evidence>
<dbReference type="InterPro" id="IPR001227">
    <property type="entry name" value="Ac_transferase_dom_sf"/>
</dbReference>
<reference evidence="2 3" key="1">
    <citation type="submission" date="2019-05" db="EMBL/GenBank/DDBJ databases">
        <authorList>
            <person name="Pankratov T."/>
            <person name="Grouzdev D."/>
        </authorList>
    </citation>
    <scope>NUCLEOTIDE SEQUENCE [LARGE SCALE GENOMIC DNA]</scope>
    <source>
        <strain evidence="2 3">KEBCLARHB70R</strain>
    </source>
</reference>
<dbReference type="GO" id="GO:0004314">
    <property type="term" value="F:[acyl-carrier-protein] S-malonyltransferase activity"/>
    <property type="evidence" value="ECO:0007669"/>
    <property type="project" value="TreeGrafter"/>
</dbReference>
<dbReference type="InterPro" id="IPR014043">
    <property type="entry name" value="Acyl_transferase_dom"/>
</dbReference>
<dbReference type="InterPro" id="IPR016035">
    <property type="entry name" value="Acyl_Trfase/lysoPLipase"/>
</dbReference>
<protein>
    <submittedName>
        <fullName evidence="2">Acyltransferase domain-containing protein</fullName>
    </submittedName>
</protein>
<comment type="caution">
    <text evidence="2">The sequence shown here is derived from an EMBL/GenBank/DDBJ whole genome shotgun (WGS) entry which is preliminary data.</text>
</comment>
<dbReference type="Proteomes" id="UP000305654">
    <property type="component" value="Unassembled WGS sequence"/>
</dbReference>
<sequence>MSGVAILCSGQGAQHRDMFALTGTAPAAEPVFAAAAAHLGGVDPRQFVRDAGDDALFANQAGQVLCCTQAIAAWSALRPPASMIAGYSVGELAAWCCAGMLDPAQTLALASQRARLMDEAAAAGPRAGLLAIIGLRRDRIEMLLRETGCALAIVNGPDNVVAGGPDRALDVLAGQARAAGAGRVVRLRVAVAAHTPLLAGASGRFRQALLDTSPHTPSHALLSGIDGDRVRSVEAGCDRLSRQIAQTIDWSACLAHCHEAGAVAMLELGPGRVLARMATAALPGSEARALDDFRSIDGVRDWLRRAAG</sequence>
<dbReference type="SMART" id="SM00827">
    <property type="entry name" value="PKS_AT"/>
    <property type="match status" value="1"/>
</dbReference>